<feature type="region of interest" description="Disordered" evidence="1">
    <location>
        <begin position="261"/>
        <end position="324"/>
    </location>
</feature>
<name>A0A8H3YYP0_VENIN</name>
<reference evidence="2 4" key="1">
    <citation type="submission" date="2018-12" db="EMBL/GenBank/DDBJ databases">
        <title>Venturia inaequalis Genome Resource.</title>
        <authorList>
            <person name="Lichtner F.J."/>
        </authorList>
    </citation>
    <scope>NUCLEOTIDE SEQUENCE [LARGE SCALE GENOMIC DNA]</scope>
    <source>
        <strain evidence="2 4">120213</strain>
        <strain evidence="3">Bline_iso_100314</strain>
    </source>
</reference>
<gene>
    <name evidence="3" type="ORF">BLS_010040</name>
    <name evidence="2" type="ORF">EG328_003787</name>
</gene>
<feature type="compositionally biased region" description="Basic and acidic residues" evidence="1">
    <location>
        <begin position="262"/>
        <end position="271"/>
    </location>
</feature>
<dbReference type="AlphaFoldDB" id="A0A8H3YYP0"/>
<dbReference type="EMBL" id="WNWQ01000097">
    <property type="protein sequence ID" value="KAE9979224.1"/>
    <property type="molecule type" value="Genomic_DNA"/>
</dbReference>
<dbReference type="EMBL" id="WNWS01000217">
    <property type="protein sequence ID" value="KAE9974517.1"/>
    <property type="molecule type" value="Genomic_DNA"/>
</dbReference>
<feature type="region of interest" description="Disordered" evidence="1">
    <location>
        <begin position="193"/>
        <end position="219"/>
    </location>
</feature>
<proteinExistence type="predicted"/>
<organism evidence="2 4">
    <name type="scientific">Venturia inaequalis</name>
    <name type="common">Apple scab fungus</name>
    <dbReference type="NCBI Taxonomy" id="5025"/>
    <lineage>
        <taxon>Eukaryota</taxon>
        <taxon>Fungi</taxon>
        <taxon>Dikarya</taxon>
        <taxon>Ascomycota</taxon>
        <taxon>Pezizomycotina</taxon>
        <taxon>Dothideomycetes</taxon>
        <taxon>Pleosporomycetidae</taxon>
        <taxon>Venturiales</taxon>
        <taxon>Venturiaceae</taxon>
        <taxon>Venturia</taxon>
    </lineage>
</organism>
<feature type="compositionally biased region" description="Low complexity" evidence="1">
    <location>
        <begin position="143"/>
        <end position="160"/>
    </location>
</feature>
<evidence type="ECO:0000313" key="4">
    <source>
        <dbReference type="Proteomes" id="UP000447873"/>
    </source>
</evidence>
<feature type="compositionally biased region" description="Low complexity" evidence="1">
    <location>
        <begin position="200"/>
        <end position="215"/>
    </location>
</feature>
<evidence type="ECO:0000313" key="3">
    <source>
        <dbReference type="EMBL" id="KAE9979224.1"/>
    </source>
</evidence>
<dbReference type="Proteomes" id="UP000447873">
    <property type="component" value="Unassembled WGS sequence"/>
</dbReference>
<accession>A0A8H3YYP0</accession>
<feature type="compositionally biased region" description="Low complexity" evidence="1">
    <location>
        <begin position="62"/>
        <end position="71"/>
    </location>
</feature>
<protein>
    <submittedName>
        <fullName evidence="2">Uncharacterized protein</fullName>
    </submittedName>
</protein>
<feature type="compositionally biased region" description="Basic and acidic residues" evidence="1">
    <location>
        <begin position="300"/>
        <end position="314"/>
    </location>
</feature>
<evidence type="ECO:0000256" key="1">
    <source>
        <dbReference type="SAM" id="MobiDB-lite"/>
    </source>
</evidence>
<feature type="compositionally biased region" description="Basic residues" evidence="1">
    <location>
        <begin position="315"/>
        <end position="324"/>
    </location>
</feature>
<dbReference type="Proteomes" id="UP000433883">
    <property type="component" value="Unassembled WGS sequence"/>
</dbReference>
<comment type="caution">
    <text evidence="2">The sequence shown here is derived from an EMBL/GenBank/DDBJ whole genome shotgun (WGS) entry which is preliminary data.</text>
</comment>
<dbReference type="PRINTS" id="PR01217">
    <property type="entry name" value="PRICHEXTENSN"/>
</dbReference>
<feature type="compositionally biased region" description="Acidic residues" evidence="1">
    <location>
        <begin position="273"/>
        <end position="286"/>
    </location>
</feature>
<sequence length="324" mass="35957">MSPNVINKEERAALASRVGLVKKRKAEAEVPRVIATTKPLAPLRSILTNGTSPYPVTPPPTDSSISSASPPESKRKREGESESVSCVSKKIKQAHAHSNVDESNGKKRKHSQDAGEVDTASPRKKINEQNTPFPRRKSSTLRIPAPITSPTTTPPINTAAKPRKPHYTPQNPPPNTRFTGLRWNPAIRAWESKFTPLPTPSTSATTSTQRTLTPLYPFGLNPHTPRASINMRKVLLPHDASLDNRWRDRLAEMDEEVAIQGREGRDRRQQWEWEIDGEEEEDEDVVVEGKEGSSDGEGSQEGRLDAVKAEELRARAARRGRRSS</sequence>
<evidence type="ECO:0000313" key="2">
    <source>
        <dbReference type="EMBL" id="KAE9974517.1"/>
    </source>
</evidence>
<feature type="region of interest" description="Disordered" evidence="1">
    <location>
        <begin position="22"/>
        <end position="177"/>
    </location>
</feature>